<keyword evidence="2" id="KW-1185">Reference proteome</keyword>
<dbReference type="Proteomes" id="UP001596434">
    <property type="component" value="Unassembled WGS sequence"/>
</dbReference>
<gene>
    <name evidence="1" type="ORF">ACFQKE_05335</name>
</gene>
<evidence type="ECO:0000313" key="1">
    <source>
        <dbReference type="EMBL" id="MFC7254729.1"/>
    </source>
</evidence>
<proteinExistence type="predicted"/>
<protein>
    <submittedName>
        <fullName evidence="1">Uncharacterized protein</fullName>
    </submittedName>
</protein>
<name>A0ABD5ZWP6_9EURY</name>
<dbReference type="RefSeq" id="WP_379702926.1">
    <property type="nucleotide sequence ID" value="NZ_JBHTAT010000001.1"/>
</dbReference>
<dbReference type="AlphaFoldDB" id="A0ABD5ZWP6"/>
<comment type="caution">
    <text evidence="1">The sequence shown here is derived from an EMBL/GenBank/DDBJ whole genome shotgun (WGS) entry which is preliminary data.</text>
</comment>
<evidence type="ECO:0000313" key="2">
    <source>
        <dbReference type="Proteomes" id="UP001596434"/>
    </source>
</evidence>
<sequence length="191" mass="20276">MTHPDLPFPLAGSTLIVGPSNVGKTRSTADALTAWLERDGTDGVVIFEFAPEVERDGRVLGGRLDRFVTPPADVWYGVLDAHAPRATAADDDEALSLAADNARRAAEVFDAAPPDPRAVFVNDATIPFQTPDPDADPDRLLDYCAGAEVAVLNALEADALAGSDPVSRAEREALSAFRARVDRVVRLDGEA</sequence>
<accession>A0ABD5ZWP6</accession>
<dbReference type="EMBL" id="JBHTAT010000001">
    <property type="protein sequence ID" value="MFC7254729.1"/>
    <property type="molecule type" value="Genomic_DNA"/>
</dbReference>
<reference evidence="1 2" key="1">
    <citation type="journal article" date="2019" name="Int. J. Syst. Evol. Microbiol.">
        <title>The Global Catalogue of Microorganisms (GCM) 10K type strain sequencing project: providing services to taxonomists for standard genome sequencing and annotation.</title>
        <authorList>
            <consortium name="The Broad Institute Genomics Platform"/>
            <consortium name="The Broad Institute Genome Sequencing Center for Infectious Disease"/>
            <person name="Wu L."/>
            <person name="Ma J."/>
        </authorList>
    </citation>
    <scope>NUCLEOTIDE SEQUENCE [LARGE SCALE GENOMIC DNA]</scope>
    <source>
        <strain evidence="1 2">GX21</strain>
    </source>
</reference>
<organism evidence="1 2">
    <name type="scientific">Haloplanus litoreus</name>
    <dbReference type="NCBI Taxonomy" id="767515"/>
    <lineage>
        <taxon>Archaea</taxon>
        <taxon>Methanobacteriati</taxon>
        <taxon>Methanobacteriota</taxon>
        <taxon>Stenosarchaea group</taxon>
        <taxon>Halobacteria</taxon>
        <taxon>Halobacteriales</taxon>
        <taxon>Haloferacaceae</taxon>
        <taxon>Haloplanus</taxon>
    </lineage>
</organism>
<dbReference type="GeneID" id="96953051"/>